<keyword evidence="3" id="KW-1185">Reference proteome</keyword>
<dbReference type="AlphaFoldDB" id="A0A151XJK0"/>
<protein>
    <submittedName>
        <fullName evidence="2">Uncharacterized protein</fullName>
    </submittedName>
</protein>
<dbReference type="Proteomes" id="UP000075809">
    <property type="component" value="Unassembled WGS sequence"/>
</dbReference>
<name>A0A151XJK0_9HYME</name>
<organism evidence="2 3">
    <name type="scientific">Mycetomoellerius zeteki</name>
    <dbReference type="NCBI Taxonomy" id="64791"/>
    <lineage>
        <taxon>Eukaryota</taxon>
        <taxon>Metazoa</taxon>
        <taxon>Ecdysozoa</taxon>
        <taxon>Arthropoda</taxon>
        <taxon>Hexapoda</taxon>
        <taxon>Insecta</taxon>
        <taxon>Pterygota</taxon>
        <taxon>Neoptera</taxon>
        <taxon>Endopterygota</taxon>
        <taxon>Hymenoptera</taxon>
        <taxon>Apocrita</taxon>
        <taxon>Aculeata</taxon>
        <taxon>Formicoidea</taxon>
        <taxon>Formicidae</taxon>
        <taxon>Myrmicinae</taxon>
        <taxon>Mycetomoellerius</taxon>
    </lineage>
</organism>
<dbReference type="OrthoDB" id="10002384at2759"/>
<reference evidence="2 3" key="1">
    <citation type="submission" date="2015-09" db="EMBL/GenBank/DDBJ databases">
        <title>Trachymyrmex zeteki WGS genome.</title>
        <authorList>
            <person name="Nygaard S."/>
            <person name="Hu H."/>
            <person name="Boomsma J."/>
            <person name="Zhang G."/>
        </authorList>
    </citation>
    <scope>NUCLEOTIDE SEQUENCE [LARGE SCALE GENOMIC DNA]</scope>
    <source>
        <strain evidence="2">Tzet28-1</strain>
        <tissue evidence="2">Whole body</tissue>
    </source>
</reference>
<dbReference type="KEGG" id="mzt:108721547"/>
<dbReference type="EMBL" id="KQ982074">
    <property type="protein sequence ID" value="KYQ60475.1"/>
    <property type="molecule type" value="Genomic_DNA"/>
</dbReference>
<evidence type="ECO:0000256" key="1">
    <source>
        <dbReference type="SAM" id="MobiDB-lite"/>
    </source>
</evidence>
<gene>
    <name evidence="2" type="ORF">ALC60_00458</name>
</gene>
<feature type="region of interest" description="Disordered" evidence="1">
    <location>
        <begin position="151"/>
        <end position="222"/>
    </location>
</feature>
<dbReference type="STRING" id="64791.A0A151XJK0"/>
<sequence length="402" mass="46210">MLASRKLTLTSKKPQEQCLEVMPRKPVKGCYCSEAIKTHAKSSRIQHKPASPCHCRSELEIKPVEKISHKVASTSPISCETLRRVQKIDYAPKSQFLRNVQSKICELRTADKRNSLWTCPRSSSYHRFMTNARMQDTVTDERTALLSECVERQKSPTVPANSLASEQNGSDDITCASSKRTQVSPRKLSKSTLRKTIRSRRHIPESSERPASKSPMRDKRTTRLHKQDCSCCCKRKLERETAKLGGNKRAESDLPEYCERCLRYYDSFAVDDSMDQEVEHLKKFREQNYFETHGSGHTLTSSRSSGSLQQYLLNERLFPEPVGRIHRQDLVVSMPSCATTQRKRVHYFPRYIVRQEKSTCNTNYRRKRCQNCPLTGHAIDLGILKARPPLNSLALKYQKRAL</sequence>
<feature type="compositionally biased region" description="Polar residues" evidence="1">
    <location>
        <begin position="155"/>
        <end position="184"/>
    </location>
</feature>
<accession>A0A151XJK0</accession>
<evidence type="ECO:0000313" key="2">
    <source>
        <dbReference type="EMBL" id="KYQ60475.1"/>
    </source>
</evidence>
<feature type="compositionally biased region" description="Basic and acidic residues" evidence="1">
    <location>
        <begin position="202"/>
        <end position="222"/>
    </location>
</feature>
<evidence type="ECO:0000313" key="3">
    <source>
        <dbReference type="Proteomes" id="UP000075809"/>
    </source>
</evidence>
<proteinExistence type="predicted"/>
<feature type="compositionally biased region" description="Basic residues" evidence="1">
    <location>
        <begin position="187"/>
        <end position="201"/>
    </location>
</feature>